<dbReference type="PANTHER" id="PTHR43318">
    <property type="entry name" value="UDP-N-ACETYLGLUCOSAMINE 4,6-DEHYDRATASE"/>
    <property type="match status" value="1"/>
</dbReference>
<dbReference type="AlphaFoldDB" id="A0A135YZM7"/>
<dbReference type="InterPro" id="IPR051203">
    <property type="entry name" value="Polysaccharide_Synthase-Rel"/>
</dbReference>
<name>A0A135YZM7_9FIRM</name>
<comment type="similarity">
    <text evidence="1">Belongs to the polysaccharide synthase family.</text>
</comment>
<dbReference type="InterPro" id="IPR036291">
    <property type="entry name" value="NAD(P)-bd_dom_sf"/>
</dbReference>
<organism evidence="3 4">
    <name type="scientific">Peptostreptococcus anaerobius</name>
    <dbReference type="NCBI Taxonomy" id="1261"/>
    <lineage>
        <taxon>Bacteria</taxon>
        <taxon>Bacillati</taxon>
        <taxon>Bacillota</taxon>
        <taxon>Clostridia</taxon>
        <taxon>Peptostreptococcales</taxon>
        <taxon>Peptostreptococcaceae</taxon>
        <taxon>Peptostreptococcus</taxon>
    </lineage>
</organism>
<proteinExistence type="inferred from homology"/>
<dbReference type="Pfam" id="PF13727">
    <property type="entry name" value="CoA_binding_3"/>
    <property type="match status" value="1"/>
</dbReference>
<dbReference type="Gene3D" id="3.40.50.720">
    <property type="entry name" value="NAD(P)-binding Rossmann-like Domain"/>
    <property type="match status" value="2"/>
</dbReference>
<comment type="caution">
    <text evidence="3">The sequence shown here is derived from an EMBL/GenBank/DDBJ whole genome shotgun (WGS) entry which is preliminary data.</text>
</comment>
<protein>
    <submittedName>
        <fullName evidence="3">Epimerase/dehydratase WbiI family protein</fullName>
    </submittedName>
</protein>
<evidence type="ECO:0000313" key="3">
    <source>
        <dbReference type="EMBL" id="KXI14839.1"/>
    </source>
</evidence>
<gene>
    <name evidence="3" type="ORF">HMPREF3195_00028</name>
</gene>
<dbReference type="STRING" id="1261.HMPREF3195_00028"/>
<evidence type="ECO:0000259" key="2">
    <source>
        <dbReference type="Pfam" id="PF02719"/>
    </source>
</evidence>
<dbReference type="PATRIC" id="fig|1261.3.peg.469"/>
<dbReference type="Proteomes" id="UP000070326">
    <property type="component" value="Unassembled WGS sequence"/>
</dbReference>
<dbReference type="EMBL" id="LSQZ01000001">
    <property type="protein sequence ID" value="KXI14839.1"/>
    <property type="molecule type" value="Genomic_DNA"/>
</dbReference>
<dbReference type="InterPro" id="IPR003869">
    <property type="entry name" value="Polysac_CapD-like"/>
</dbReference>
<dbReference type="Pfam" id="PF02719">
    <property type="entry name" value="Polysacc_synt_2"/>
    <property type="match status" value="1"/>
</dbReference>
<accession>A0A135YZM7</accession>
<evidence type="ECO:0000313" key="4">
    <source>
        <dbReference type="Proteomes" id="UP000070326"/>
    </source>
</evidence>
<dbReference type="CDD" id="cd05237">
    <property type="entry name" value="UDP_invert_4-6DH_SDR_e"/>
    <property type="match status" value="1"/>
</dbReference>
<dbReference type="PANTHER" id="PTHR43318:SF1">
    <property type="entry name" value="POLYSACCHARIDE BIOSYNTHESIS PROTEIN EPSC-RELATED"/>
    <property type="match status" value="1"/>
</dbReference>
<feature type="domain" description="Polysaccharide biosynthesis protein CapD-like" evidence="2">
    <location>
        <begin position="149"/>
        <end position="432"/>
    </location>
</feature>
<dbReference type="eggNOG" id="COG1086">
    <property type="taxonomic scope" value="Bacteria"/>
</dbReference>
<reference evidence="3 4" key="1">
    <citation type="submission" date="2016-02" db="EMBL/GenBank/DDBJ databases">
        <authorList>
            <person name="Wen L."/>
            <person name="He K."/>
            <person name="Yang H."/>
        </authorList>
    </citation>
    <scope>NUCLEOTIDE SEQUENCE [LARGE SCALE GENOMIC DNA]</scope>
    <source>
        <strain evidence="3 4">MJR8628A</strain>
    </source>
</reference>
<sequence>MNSKLINVMIVGAGEAGQILVREIDNNRSKINRRVVVLVDDNKDIIGKDLLGIPVRGGVDEIKQIAGEFHVDEIIFSIANIKNSRKKEILDICRSTGLRTRTIPAMVDIIDCNVDIKTIRNVEIDDLLGREAVTLDIEKISGYLKDRTIMVTGGGGTIGSELCRQVANYNPKKLIILDNYENNAYSVEQELKIKYKNKLDIEVVIANIREEKRLDYVFEKYRPEILFHAAAHKHVPLMEFNKTEAVKNNIFGSLNLIKAADKYKVSRFVLISSDKAVNPTNIMGATKRAAEMMIQVYNEFSSTEFVAVRFGNVLGSSGSVVPLFKKQIASGGPVTVTHKDIIRYFMTIPEAVALVMQAGAMAKGGEIFVLDMGEPVKIDDLARNIIRLSGFEPDEDINIEYTGLRPGEKLFEELLMAEEGLKDTDHKKIFIGKPQTFNKDEIFVLIEKLREAAFNEREEEINPLMRKLVKTYVRPEDVNGL</sequence>
<evidence type="ECO:0000256" key="1">
    <source>
        <dbReference type="ARBA" id="ARBA00007430"/>
    </source>
</evidence>
<dbReference type="SUPFAM" id="SSF51735">
    <property type="entry name" value="NAD(P)-binding Rossmann-fold domains"/>
    <property type="match status" value="2"/>
</dbReference>